<dbReference type="InterPro" id="IPR002035">
    <property type="entry name" value="VWF_A"/>
</dbReference>
<dbReference type="Pfam" id="PF13519">
    <property type="entry name" value="VWA_2"/>
    <property type="match status" value="1"/>
</dbReference>
<sequence>MPDPAWSDALRVAALVAADPHGLGGVVVRAGAGPVRERWLAALRARLPPETPWRRMPAGIADDRLIGGLDLPATLRAGHPVAQAGLLAEADGGLIVVPMAERLAAGTVARLAAALDTGAVALEREGSSARLPARIGLILLDEGGAEESVAEALADRLAFRIDLDGLRLADLAGGPSGATGDGDHAESVGAGPSALSSPPAPAVAEKPADAAAILCETALALGIASLRAPLLALHVVRLVGGDAPVEADLAEAARLVLAPRATRLASEPASEPEAEGSEADAGEEAPPPPPADPGTGPDESVGEAAETVLDAARAAIPKNLLAQLLAEGPRLRSAKAGRMGAAASAPRSGRPVGSRKGDPRRALLDLIATLRAAAPWQRLRKGPEETRRIVVLPDDLRIRVLRQKSETTTIFCVDASGSAALERLGEAKGAVELMLAEAYIRRDRVALVAFRGRGAEVVLPPTRSLVRAKRSLSGLPGGGGTPLAAGLDAATSLALAVRRAGGHPVIVLLTDGRANVARSGEGGRARASEDALAAARGLRAQALPLLVIDTGARPDGARRLAETAAARYCPMPNADSGALTAAVRAAAS</sequence>
<evidence type="ECO:0000313" key="4">
    <source>
        <dbReference type="Proteomes" id="UP001055156"/>
    </source>
</evidence>
<dbReference type="SUPFAM" id="SSF52540">
    <property type="entry name" value="P-loop containing nucleoside triphosphate hydrolases"/>
    <property type="match status" value="1"/>
</dbReference>
<dbReference type="NCBIfam" id="NF009943">
    <property type="entry name" value="PRK13406.1"/>
    <property type="match status" value="1"/>
</dbReference>
<name>A0ABQ4TD05_METOR</name>
<evidence type="ECO:0000313" key="3">
    <source>
        <dbReference type="EMBL" id="GJE28549.1"/>
    </source>
</evidence>
<dbReference type="PANTHER" id="PTHR43473:SF2">
    <property type="entry name" value="MAGNESIUM-CHELATASE SUBUNIT CHLD, CHLOROPLASTIC"/>
    <property type="match status" value="1"/>
</dbReference>
<protein>
    <submittedName>
        <fullName evidence="3">Magnesium-chelatase 60 kDa subunit</fullName>
    </submittedName>
</protein>
<comment type="caution">
    <text evidence="3">The sequence shown here is derived from an EMBL/GenBank/DDBJ whole genome shotgun (WGS) entry which is preliminary data.</text>
</comment>
<dbReference type="SMART" id="SM00327">
    <property type="entry name" value="VWA"/>
    <property type="match status" value="1"/>
</dbReference>
<evidence type="ECO:0000259" key="2">
    <source>
        <dbReference type="PROSITE" id="PS50234"/>
    </source>
</evidence>
<feature type="compositionally biased region" description="Low complexity" evidence="1">
    <location>
        <begin position="335"/>
        <end position="350"/>
    </location>
</feature>
<feature type="region of interest" description="Disordered" evidence="1">
    <location>
        <begin position="263"/>
        <end position="303"/>
    </location>
</feature>
<dbReference type="InterPro" id="IPR027417">
    <property type="entry name" value="P-loop_NTPase"/>
</dbReference>
<proteinExistence type="predicted"/>
<dbReference type="Proteomes" id="UP001055156">
    <property type="component" value="Unassembled WGS sequence"/>
</dbReference>
<evidence type="ECO:0000256" key="1">
    <source>
        <dbReference type="SAM" id="MobiDB-lite"/>
    </source>
</evidence>
<feature type="compositionally biased region" description="Acidic residues" evidence="1">
    <location>
        <begin position="270"/>
        <end position="283"/>
    </location>
</feature>
<dbReference type="Gene3D" id="3.40.50.410">
    <property type="entry name" value="von Willebrand factor, type A domain"/>
    <property type="match status" value="1"/>
</dbReference>
<dbReference type="RefSeq" id="WP_238312491.1">
    <property type="nucleotide sequence ID" value="NZ_BPQV01000010.1"/>
</dbReference>
<organism evidence="3 4">
    <name type="scientific">Methylobacterium organophilum</name>
    <dbReference type="NCBI Taxonomy" id="410"/>
    <lineage>
        <taxon>Bacteria</taxon>
        <taxon>Pseudomonadati</taxon>
        <taxon>Pseudomonadota</taxon>
        <taxon>Alphaproteobacteria</taxon>
        <taxon>Hyphomicrobiales</taxon>
        <taxon>Methylobacteriaceae</taxon>
        <taxon>Methylobacterium</taxon>
    </lineage>
</organism>
<dbReference type="PANTHER" id="PTHR43473">
    <property type="entry name" value="MAGNESIUM-CHELATASE SUBUNIT CHLD, CHLOROPLASTIC"/>
    <property type="match status" value="1"/>
</dbReference>
<dbReference type="InterPro" id="IPR041628">
    <property type="entry name" value="ChlI/MoxR_AAA_lid"/>
</dbReference>
<keyword evidence="4" id="KW-1185">Reference proteome</keyword>
<dbReference type="InterPro" id="IPR036465">
    <property type="entry name" value="vWFA_dom_sf"/>
</dbReference>
<feature type="domain" description="VWFA" evidence="2">
    <location>
        <begin position="408"/>
        <end position="564"/>
    </location>
</feature>
<accession>A0ABQ4TD05</accession>
<reference evidence="3" key="2">
    <citation type="submission" date="2021-08" db="EMBL/GenBank/DDBJ databases">
        <authorList>
            <person name="Tani A."/>
            <person name="Ola A."/>
            <person name="Ogura Y."/>
            <person name="Katsura K."/>
            <person name="Hayashi T."/>
        </authorList>
    </citation>
    <scope>NUCLEOTIDE SEQUENCE</scope>
    <source>
        <strain evidence="3">NBRC 15689</strain>
    </source>
</reference>
<dbReference type="Pfam" id="PF17863">
    <property type="entry name" value="AAA_lid_2"/>
    <property type="match status" value="1"/>
</dbReference>
<dbReference type="EMBL" id="BPQV01000010">
    <property type="protein sequence ID" value="GJE28549.1"/>
    <property type="molecule type" value="Genomic_DNA"/>
</dbReference>
<dbReference type="Gene3D" id="3.40.50.300">
    <property type="entry name" value="P-loop containing nucleotide triphosphate hydrolases"/>
    <property type="match status" value="1"/>
</dbReference>
<dbReference type="SUPFAM" id="SSF53300">
    <property type="entry name" value="vWA-like"/>
    <property type="match status" value="1"/>
</dbReference>
<reference evidence="3" key="1">
    <citation type="journal article" date="2021" name="Front. Microbiol.">
        <title>Comprehensive Comparative Genomics and Phenotyping of Methylobacterium Species.</title>
        <authorList>
            <person name="Alessa O."/>
            <person name="Ogura Y."/>
            <person name="Fujitani Y."/>
            <person name="Takami H."/>
            <person name="Hayashi T."/>
            <person name="Sahin N."/>
            <person name="Tani A."/>
        </authorList>
    </citation>
    <scope>NUCLEOTIDE SEQUENCE</scope>
    <source>
        <strain evidence="3">NBRC 15689</strain>
    </source>
</reference>
<feature type="region of interest" description="Disordered" evidence="1">
    <location>
        <begin position="335"/>
        <end position="358"/>
    </location>
</feature>
<gene>
    <name evidence="3" type="primary">bchD</name>
    <name evidence="3" type="ORF">LKMONMHP_3421</name>
</gene>
<feature type="compositionally biased region" description="Low complexity" evidence="1">
    <location>
        <begin position="187"/>
        <end position="202"/>
    </location>
</feature>
<feature type="region of interest" description="Disordered" evidence="1">
    <location>
        <begin position="174"/>
        <end position="202"/>
    </location>
</feature>
<dbReference type="PROSITE" id="PS50234">
    <property type="entry name" value="VWFA"/>
    <property type="match status" value="1"/>
</dbReference>